<comment type="caution">
    <text evidence="1">The sequence shown here is derived from an EMBL/GenBank/DDBJ whole genome shotgun (WGS) entry which is preliminary data.</text>
</comment>
<sequence length="124" mass="13595">MAPQSLGPASYAWGDTPMTLSDVTLHSSGMVPLQHGVRGQGTTSSHQRGRNSAWIGRGSMDARIQVIKSDTIAQDVETKVMVLRDALECRKLDAASPYDPDVWEHLLKKHNLLHHFPSIPSGLQ</sequence>
<dbReference type="Proteomes" id="UP000807342">
    <property type="component" value="Unassembled WGS sequence"/>
</dbReference>
<accession>A0A9P5WYL2</accession>
<name>A0A9P5WYL2_9AGAR</name>
<organism evidence="1 2">
    <name type="scientific">Macrolepiota fuliginosa MF-IS2</name>
    <dbReference type="NCBI Taxonomy" id="1400762"/>
    <lineage>
        <taxon>Eukaryota</taxon>
        <taxon>Fungi</taxon>
        <taxon>Dikarya</taxon>
        <taxon>Basidiomycota</taxon>
        <taxon>Agaricomycotina</taxon>
        <taxon>Agaricomycetes</taxon>
        <taxon>Agaricomycetidae</taxon>
        <taxon>Agaricales</taxon>
        <taxon>Agaricineae</taxon>
        <taxon>Agaricaceae</taxon>
        <taxon>Macrolepiota</taxon>
    </lineage>
</organism>
<evidence type="ECO:0000313" key="2">
    <source>
        <dbReference type="Proteomes" id="UP000807342"/>
    </source>
</evidence>
<keyword evidence="2" id="KW-1185">Reference proteome</keyword>
<proteinExistence type="predicted"/>
<protein>
    <submittedName>
        <fullName evidence="1">Uncharacterized protein</fullName>
    </submittedName>
</protein>
<dbReference type="EMBL" id="MU151913">
    <property type="protein sequence ID" value="KAF9441424.1"/>
    <property type="molecule type" value="Genomic_DNA"/>
</dbReference>
<dbReference type="AlphaFoldDB" id="A0A9P5WYL2"/>
<gene>
    <name evidence="1" type="ORF">P691DRAFT_791366</name>
</gene>
<evidence type="ECO:0000313" key="1">
    <source>
        <dbReference type="EMBL" id="KAF9441424.1"/>
    </source>
</evidence>
<reference evidence="1" key="1">
    <citation type="submission" date="2020-11" db="EMBL/GenBank/DDBJ databases">
        <authorList>
            <consortium name="DOE Joint Genome Institute"/>
            <person name="Ahrendt S."/>
            <person name="Riley R."/>
            <person name="Andreopoulos W."/>
            <person name="Labutti K."/>
            <person name="Pangilinan J."/>
            <person name="Ruiz-Duenas F.J."/>
            <person name="Barrasa J.M."/>
            <person name="Sanchez-Garcia M."/>
            <person name="Camarero S."/>
            <person name="Miyauchi S."/>
            <person name="Serrano A."/>
            <person name="Linde D."/>
            <person name="Babiker R."/>
            <person name="Drula E."/>
            <person name="Ayuso-Fernandez I."/>
            <person name="Pacheco R."/>
            <person name="Padilla G."/>
            <person name="Ferreira P."/>
            <person name="Barriuso J."/>
            <person name="Kellner H."/>
            <person name="Castanera R."/>
            <person name="Alfaro M."/>
            <person name="Ramirez L."/>
            <person name="Pisabarro A.G."/>
            <person name="Kuo A."/>
            <person name="Tritt A."/>
            <person name="Lipzen A."/>
            <person name="He G."/>
            <person name="Yan M."/>
            <person name="Ng V."/>
            <person name="Cullen D."/>
            <person name="Martin F."/>
            <person name="Rosso M.-N."/>
            <person name="Henrissat B."/>
            <person name="Hibbett D."/>
            <person name="Martinez A.T."/>
            <person name="Grigoriev I.V."/>
        </authorList>
    </citation>
    <scope>NUCLEOTIDE SEQUENCE</scope>
    <source>
        <strain evidence="1">MF-IS2</strain>
    </source>
</reference>